<feature type="transmembrane region" description="Helical" evidence="1">
    <location>
        <begin position="413"/>
        <end position="430"/>
    </location>
</feature>
<evidence type="ECO:0000313" key="4">
    <source>
        <dbReference type="Proteomes" id="UP001549146"/>
    </source>
</evidence>
<keyword evidence="1" id="KW-0472">Membrane</keyword>
<evidence type="ECO:0000256" key="2">
    <source>
        <dbReference type="SAM" id="SignalP"/>
    </source>
</evidence>
<keyword evidence="2" id="KW-0732">Signal</keyword>
<dbReference type="InterPro" id="IPR016032">
    <property type="entry name" value="Sig_transdc_resp-reg_C-effctor"/>
</dbReference>
<dbReference type="SUPFAM" id="SSF48452">
    <property type="entry name" value="TPR-like"/>
    <property type="match status" value="1"/>
</dbReference>
<name>A0ABV2LSX5_9FLAO</name>
<keyword evidence="4" id="KW-1185">Reference proteome</keyword>
<accession>A0ABV2LSX5</accession>
<sequence length="597" mass="70466">MNKFLSILFGLLAFTTTIYSQNFTTEELIKSWEVRGVLQTLEAQKTYSDLTNHFVPAKFRTRMAELHNYINKNPSDRLKIRIKMYEIIGDMKLNHPSHWKPKEQITQLFKYALILKDNQLLSELYTLYADRNIESIDNNLFYLTKAIEIQSQIGENYFPKLYLYQYLTGLSYYTIEQFPDAIAHTRNCLENLPNPETNLKIHILSQDLLGTLYDRMQKQDSSLYYYQSIQKILDHYQKNFAKYQEGFEVFDKDFVVLWNGIADGGIGQYYLRKGEIQEAETLLFQNLSTSQKFKQFQDVAKVQNKLGLLHENTKNYKEAIGFRRNAFLNGVKSKSDHQIIEASKSLEKLYQHTSKYDSVYYYNNQKHLALHRLSKKTSDAKHQTIQQKLQHENLVNLISEAEKILAKQRNTRNFFLIGILILILVLYYFYKRNVFKQKLKILNLEKKHEISELKLIQSQHEISEAKKQLQIFKNKLKHNQSILEKFSIVHATPKESIPELQDLTILTKDDWENFKRLFSKVHPNCIQNIKQKYPTISEAELRFICLVKLNLQQNEIASALGISDSSIRVTWHRMRKKFDLEKEMSPTEFLKTIESTP</sequence>
<evidence type="ECO:0000256" key="1">
    <source>
        <dbReference type="SAM" id="Phobius"/>
    </source>
</evidence>
<organism evidence="3 4">
    <name type="scientific">Moheibacter stercoris</name>
    <dbReference type="NCBI Taxonomy" id="1628251"/>
    <lineage>
        <taxon>Bacteria</taxon>
        <taxon>Pseudomonadati</taxon>
        <taxon>Bacteroidota</taxon>
        <taxon>Flavobacteriia</taxon>
        <taxon>Flavobacteriales</taxon>
        <taxon>Weeksellaceae</taxon>
        <taxon>Moheibacter</taxon>
    </lineage>
</organism>
<gene>
    <name evidence="3" type="ORF">ABID46_000781</name>
</gene>
<feature type="signal peptide" evidence="2">
    <location>
        <begin position="1"/>
        <end position="20"/>
    </location>
</feature>
<dbReference type="SUPFAM" id="SSF46894">
    <property type="entry name" value="C-terminal effector domain of the bipartite response regulators"/>
    <property type="match status" value="1"/>
</dbReference>
<protein>
    <submittedName>
        <fullName evidence="3">Tetratricopeptide (TPR) repeat protein</fullName>
    </submittedName>
</protein>
<reference evidence="3 4" key="1">
    <citation type="submission" date="2024-06" db="EMBL/GenBank/DDBJ databases">
        <title>Genomic Encyclopedia of Type Strains, Phase IV (KMG-IV): sequencing the most valuable type-strain genomes for metagenomic binning, comparative biology and taxonomic classification.</title>
        <authorList>
            <person name="Goeker M."/>
        </authorList>
    </citation>
    <scope>NUCLEOTIDE SEQUENCE [LARGE SCALE GENOMIC DNA]</scope>
    <source>
        <strain evidence="3 4">DSM 29388</strain>
    </source>
</reference>
<dbReference type="InterPro" id="IPR011990">
    <property type="entry name" value="TPR-like_helical_dom_sf"/>
</dbReference>
<comment type="caution">
    <text evidence="3">The sequence shown here is derived from an EMBL/GenBank/DDBJ whole genome shotgun (WGS) entry which is preliminary data.</text>
</comment>
<keyword evidence="1" id="KW-1133">Transmembrane helix</keyword>
<dbReference type="Gene3D" id="1.25.40.10">
    <property type="entry name" value="Tetratricopeptide repeat domain"/>
    <property type="match status" value="1"/>
</dbReference>
<evidence type="ECO:0000313" key="3">
    <source>
        <dbReference type="EMBL" id="MET3731214.1"/>
    </source>
</evidence>
<proteinExistence type="predicted"/>
<dbReference type="EMBL" id="JBEPMO010000003">
    <property type="protein sequence ID" value="MET3731214.1"/>
    <property type="molecule type" value="Genomic_DNA"/>
</dbReference>
<dbReference type="RefSeq" id="WP_354507263.1">
    <property type="nucleotide sequence ID" value="NZ_JBEPMO010000003.1"/>
</dbReference>
<feature type="chain" id="PRO_5045217368" evidence="2">
    <location>
        <begin position="21"/>
        <end position="597"/>
    </location>
</feature>
<keyword evidence="1" id="KW-0812">Transmembrane</keyword>
<dbReference type="Proteomes" id="UP001549146">
    <property type="component" value="Unassembled WGS sequence"/>
</dbReference>